<keyword evidence="1" id="KW-0223">Dioxygenase</keyword>
<sequence length="130" mass="14671">MEDAMRSIFDNFVVISPEKQVVEESNDSSLYERLGREYDGFKGHELISAYEFGEDWATWEMHPKGDEVVILLSGKVHFRLQLESGEELLTLENSGDYIIVPKGVWHTAKVDAKAGMIFITPGEGTQHKPA</sequence>
<protein>
    <submittedName>
        <fullName evidence="1">Quercetin dioxygenase-like cupin family protein</fullName>
    </submittedName>
</protein>
<keyword evidence="2" id="KW-1185">Reference proteome</keyword>
<dbReference type="InterPro" id="IPR014710">
    <property type="entry name" value="RmlC-like_jellyroll"/>
</dbReference>
<evidence type="ECO:0000313" key="1">
    <source>
        <dbReference type="EMBL" id="MBB3062527.1"/>
    </source>
</evidence>
<name>A0A7W4WEZ3_9GAMM</name>
<comment type="caution">
    <text evidence="1">The sequence shown here is derived from an EMBL/GenBank/DDBJ whole genome shotgun (WGS) entry which is preliminary data.</text>
</comment>
<proteinExistence type="predicted"/>
<dbReference type="GO" id="GO:0051213">
    <property type="term" value="F:dioxygenase activity"/>
    <property type="evidence" value="ECO:0007669"/>
    <property type="project" value="UniProtKB-KW"/>
</dbReference>
<dbReference type="AlphaFoldDB" id="A0A7W4WEZ3"/>
<dbReference type="Gene3D" id="2.60.120.10">
    <property type="entry name" value="Jelly Rolls"/>
    <property type="match status" value="1"/>
</dbReference>
<dbReference type="Proteomes" id="UP000535937">
    <property type="component" value="Unassembled WGS sequence"/>
</dbReference>
<gene>
    <name evidence="1" type="ORF">FHS09_003376</name>
</gene>
<accession>A0A7W4WEZ3</accession>
<keyword evidence="1" id="KW-0560">Oxidoreductase</keyword>
<dbReference type="RefSeq" id="WP_183461892.1">
    <property type="nucleotide sequence ID" value="NZ_JACHWZ010000017.1"/>
</dbReference>
<dbReference type="SUPFAM" id="SSF51182">
    <property type="entry name" value="RmlC-like cupins"/>
    <property type="match status" value="1"/>
</dbReference>
<dbReference type="EMBL" id="JACHWZ010000017">
    <property type="protein sequence ID" value="MBB3062527.1"/>
    <property type="molecule type" value="Genomic_DNA"/>
</dbReference>
<dbReference type="InterPro" id="IPR011051">
    <property type="entry name" value="RmlC_Cupin_sf"/>
</dbReference>
<reference evidence="1 2" key="1">
    <citation type="submission" date="2020-08" db="EMBL/GenBank/DDBJ databases">
        <title>Genomic Encyclopedia of Type Strains, Phase III (KMG-III): the genomes of soil and plant-associated and newly described type strains.</title>
        <authorList>
            <person name="Whitman W."/>
        </authorList>
    </citation>
    <scope>NUCLEOTIDE SEQUENCE [LARGE SCALE GENOMIC DNA]</scope>
    <source>
        <strain evidence="1 2">CECT 8799</strain>
    </source>
</reference>
<evidence type="ECO:0000313" key="2">
    <source>
        <dbReference type="Proteomes" id="UP000535937"/>
    </source>
</evidence>
<organism evidence="1 2">
    <name type="scientific">Microbulbifer rhizosphaerae</name>
    <dbReference type="NCBI Taxonomy" id="1562603"/>
    <lineage>
        <taxon>Bacteria</taxon>
        <taxon>Pseudomonadati</taxon>
        <taxon>Pseudomonadota</taxon>
        <taxon>Gammaproteobacteria</taxon>
        <taxon>Cellvibrionales</taxon>
        <taxon>Microbulbiferaceae</taxon>
        <taxon>Microbulbifer</taxon>
    </lineage>
</organism>